<evidence type="ECO:0000313" key="2">
    <source>
        <dbReference type="Proteomes" id="UP000735302"/>
    </source>
</evidence>
<reference evidence="1 2" key="1">
    <citation type="journal article" date="2021" name="Elife">
        <title>Chloroplast acquisition without the gene transfer in kleptoplastic sea slugs, Plakobranchus ocellatus.</title>
        <authorList>
            <person name="Maeda T."/>
            <person name="Takahashi S."/>
            <person name="Yoshida T."/>
            <person name="Shimamura S."/>
            <person name="Takaki Y."/>
            <person name="Nagai Y."/>
            <person name="Toyoda A."/>
            <person name="Suzuki Y."/>
            <person name="Arimoto A."/>
            <person name="Ishii H."/>
            <person name="Satoh N."/>
            <person name="Nishiyama T."/>
            <person name="Hasebe M."/>
            <person name="Maruyama T."/>
            <person name="Minagawa J."/>
            <person name="Obokata J."/>
            <person name="Shigenobu S."/>
        </authorList>
    </citation>
    <scope>NUCLEOTIDE SEQUENCE [LARGE SCALE GENOMIC DNA]</scope>
</reference>
<dbReference type="EMBL" id="BLXT01005648">
    <property type="protein sequence ID" value="GFO24799.1"/>
    <property type="molecule type" value="Genomic_DNA"/>
</dbReference>
<dbReference type="AlphaFoldDB" id="A0AAV4BX64"/>
<proteinExistence type="predicted"/>
<gene>
    <name evidence="1" type="ORF">PoB_005130400</name>
</gene>
<evidence type="ECO:0000313" key="1">
    <source>
        <dbReference type="EMBL" id="GFO24799.1"/>
    </source>
</evidence>
<dbReference type="Gene3D" id="2.40.128.20">
    <property type="match status" value="1"/>
</dbReference>
<accession>A0AAV4BX64</accession>
<dbReference type="GO" id="GO:0008289">
    <property type="term" value="F:lipid binding"/>
    <property type="evidence" value="ECO:0007669"/>
    <property type="project" value="UniProtKB-KW"/>
</dbReference>
<dbReference type="Proteomes" id="UP000735302">
    <property type="component" value="Unassembled WGS sequence"/>
</dbReference>
<sequence>MNLSAEGKVGIPNSAKSAELSVAFRGETLWIYTREPSVTPSDLFRLKHNLEADGVVDVSSLIRVNQSGCPGQ</sequence>
<keyword evidence="2" id="KW-1185">Reference proteome</keyword>
<organism evidence="1 2">
    <name type="scientific">Plakobranchus ocellatus</name>
    <dbReference type="NCBI Taxonomy" id="259542"/>
    <lineage>
        <taxon>Eukaryota</taxon>
        <taxon>Metazoa</taxon>
        <taxon>Spiralia</taxon>
        <taxon>Lophotrochozoa</taxon>
        <taxon>Mollusca</taxon>
        <taxon>Gastropoda</taxon>
        <taxon>Heterobranchia</taxon>
        <taxon>Euthyneura</taxon>
        <taxon>Panpulmonata</taxon>
        <taxon>Sacoglossa</taxon>
        <taxon>Placobranchoidea</taxon>
        <taxon>Plakobranchidae</taxon>
        <taxon>Plakobranchus</taxon>
    </lineage>
</organism>
<protein>
    <recommendedName>
        <fullName evidence="3">Lipocalin/cytosolic fatty-acid binding domain-containing protein</fullName>
    </recommendedName>
</protein>
<evidence type="ECO:0008006" key="3">
    <source>
        <dbReference type="Google" id="ProtNLM"/>
    </source>
</evidence>
<dbReference type="InterPro" id="IPR012674">
    <property type="entry name" value="Calycin"/>
</dbReference>
<name>A0AAV4BX64_9GAST</name>
<dbReference type="SUPFAM" id="SSF50814">
    <property type="entry name" value="Lipocalins"/>
    <property type="match status" value="1"/>
</dbReference>
<comment type="caution">
    <text evidence="1">The sequence shown here is derived from an EMBL/GenBank/DDBJ whole genome shotgun (WGS) entry which is preliminary data.</text>
</comment>